<dbReference type="EMBL" id="JAKCXM010000133">
    <property type="protein sequence ID" value="KAJ0401241.1"/>
    <property type="molecule type" value="Genomic_DNA"/>
</dbReference>
<evidence type="ECO:0000256" key="3">
    <source>
        <dbReference type="ARBA" id="ARBA00022806"/>
    </source>
</evidence>
<dbReference type="PANTHER" id="PTHR24031">
    <property type="entry name" value="RNA HELICASE"/>
    <property type="match status" value="1"/>
</dbReference>
<proteinExistence type="inferred from homology"/>
<evidence type="ECO:0000259" key="9">
    <source>
        <dbReference type="PROSITE" id="PS51194"/>
    </source>
</evidence>
<keyword evidence="5 7" id="KW-0694">RNA-binding</keyword>
<evidence type="ECO:0000313" key="11">
    <source>
        <dbReference type="EMBL" id="KAJ0401241.1"/>
    </source>
</evidence>
<dbReference type="SMART" id="SM00490">
    <property type="entry name" value="HELICc"/>
    <property type="match status" value="1"/>
</dbReference>
<dbReference type="Proteomes" id="UP001209570">
    <property type="component" value="Unassembled WGS sequence"/>
</dbReference>
<accession>A0AAD5Q6J0</accession>
<dbReference type="InterPro" id="IPR044742">
    <property type="entry name" value="DEAD/DEAH_RhlB"/>
</dbReference>
<dbReference type="CDD" id="cd00268">
    <property type="entry name" value="DEADc"/>
    <property type="match status" value="1"/>
</dbReference>
<evidence type="ECO:0000259" key="8">
    <source>
        <dbReference type="PROSITE" id="PS51192"/>
    </source>
</evidence>
<dbReference type="InterPro" id="IPR001650">
    <property type="entry name" value="Helicase_C-like"/>
</dbReference>
<feature type="domain" description="Helicase C-terminal" evidence="9">
    <location>
        <begin position="470"/>
        <end position="627"/>
    </location>
</feature>
<dbReference type="CDD" id="cd18787">
    <property type="entry name" value="SF2_C_DEAD"/>
    <property type="match status" value="1"/>
</dbReference>
<dbReference type="Pfam" id="PF00270">
    <property type="entry name" value="DEAD"/>
    <property type="match status" value="1"/>
</dbReference>
<dbReference type="AlphaFoldDB" id="A0AAD5Q6J0"/>
<dbReference type="GO" id="GO:0016787">
    <property type="term" value="F:hydrolase activity"/>
    <property type="evidence" value="ECO:0007669"/>
    <property type="project" value="UniProtKB-KW"/>
</dbReference>
<comment type="catalytic activity">
    <reaction evidence="7">
        <text>ATP + H2O = ADP + phosphate + H(+)</text>
        <dbReference type="Rhea" id="RHEA:13065"/>
        <dbReference type="ChEBI" id="CHEBI:15377"/>
        <dbReference type="ChEBI" id="CHEBI:15378"/>
        <dbReference type="ChEBI" id="CHEBI:30616"/>
        <dbReference type="ChEBI" id="CHEBI:43474"/>
        <dbReference type="ChEBI" id="CHEBI:456216"/>
        <dbReference type="EC" id="3.6.4.13"/>
    </reaction>
</comment>
<comment type="domain">
    <text evidence="7">The Q motif is unique to and characteristic of the DEAD box family of RNA helicases and controls ATP binding and hydrolysis.</text>
</comment>
<feature type="short sequence motif" description="Q motif" evidence="6">
    <location>
        <begin position="204"/>
        <end position="232"/>
    </location>
</feature>
<dbReference type="GO" id="GO:0005524">
    <property type="term" value="F:ATP binding"/>
    <property type="evidence" value="ECO:0007669"/>
    <property type="project" value="UniProtKB-UniRule"/>
</dbReference>
<evidence type="ECO:0000313" key="12">
    <source>
        <dbReference type="Proteomes" id="UP001209570"/>
    </source>
</evidence>
<evidence type="ECO:0000256" key="1">
    <source>
        <dbReference type="ARBA" id="ARBA00022741"/>
    </source>
</evidence>
<keyword evidence="2 7" id="KW-0378">Hydrolase</keyword>
<dbReference type="PROSITE" id="PS51195">
    <property type="entry name" value="Q_MOTIF"/>
    <property type="match status" value="1"/>
</dbReference>
<evidence type="ECO:0000259" key="10">
    <source>
        <dbReference type="PROSITE" id="PS51195"/>
    </source>
</evidence>
<dbReference type="InterPro" id="IPR014014">
    <property type="entry name" value="RNA_helicase_DEAD_Q_motif"/>
</dbReference>
<feature type="domain" description="DEAD-box RNA helicase Q" evidence="10">
    <location>
        <begin position="204"/>
        <end position="232"/>
    </location>
</feature>
<dbReference type="GO" id="GO:0003723">
    <property type="term" value="F:RNA binding"/>
    <property type="evidence" value="ECO:0007669"/>
    <property type="project" value="UniProtKB-UniRule"/>
</dbReference>
<dbReference type="Gene3D" id="3.40.50.300">
    <property type="entry name" value="P-loop containing nucleotide triphosphate hydrolases"/>
    <property type="match status" value="2"/>
</dbReference>
<dbReference type="PROSITE" id="PS51192">
    <property type="entry name" value="HELICASE_ATP_BIND_1"/>
    <property type="match status" value="1"/>
</dbReference>
<feature type="domain" description="Helicase ATP-binding" evidence="8">
    <location>
        <begin position="235"/>
        <end position="391"/>
    </location>
</feature>
<name>A0AAD5Q6J0_PYTIN</name>
<dbReference type="SMART" id="SM00487">
    <property type="entry name" value="DEXDc"/>
    <property type="match status" value="1"/>
</dbReference>
<comment type="caution">
    <text evidence="11">The sequence shown here is derived from an EMBL/GenBank/DDBJ whole genome shotgun (WGS) entry which is preliminary data.</text>
</comment>
<comment type="function">
    <text evidence="7">RNA helicase.</text>
</comment>
<dbReference type="InterPro" id="IPR011545">
    <property type="entry name" value="DEAD/DEAH_box_helicase_dom"/>
</dbReference>
<dbReference type="Pfam" id="PF00271">
    <property type="entry name" value="Helicase_C"/>
    <property type="match status" value="1"/>
</dbReference>
<reference evidence="11" key="1">
    <citation type="submission" date="2021-12" db="EMBL/GenBank/DDBJ databases">
        <title>Prjna785345.</title>
        <authorList>
            <person name="Rujirawat T."/>
            <person name="Krajaejun T."/>
        </authorList>
    </citation>
    <scope>NUCLEOTIDE SEQUENCE</scope>
    <source>
        <strain evidence="11">Pi057C3</strain>
    </source>
</reference>
<keyword evidence="1 7" id="KW-0547">Nucleotide-binding</keyword>
<dbReference type="SUPFAM" id="SSF52540">
    <property type="entry name" value="P-loop containing nucleoside triphosphate hydrolases"/>
    <property type="match status" value="1"/>
</dbReference>
<organism evidence="11 12">
    <name type="scientific">Pythium insidiosum</name>
    <name type="common">Pythiosis disease agent</name>
    <dbReference type="NCBI Taxonomy" id="114742"/>
    <lineage>
        <taxon>Eukaryota</taxon>
        <taxon>Sar</taxon>
        <taxon>Stramenopiles</taxon>
        <taxon>Oomycota</taxon>
        <taxon>Peronosporomycetes</taxon>
        <taxon>Pythiales</taxon>
        <taxon>Pythiaceae</taxon>
        <taxon>Pythium</taxon>
    </lineage>
</organism>
<evidence type="ECO:0000256" key="5">
    <source>
        <dbReference type="ARBA" id="ARBA00022884"/>
    </source>
</evidence>
<dbReference type="EC" id="3.6.4.13" evidence="7"/>
<protein>
    <recommendedName>
        <fullName evidence="7">ATP-dependent RNA helicase</fullName>
        <ecNumber evidence="7">3.6.4.13</ecNumber>
    </recommendedName>
</protein>
<sequence>MEEEKEEEHAAAAITGHVATFIGVVNATHSEALHQWNEESCRRASRWARAVERIAASQDRRALDELLGRCFASASLPSLPADAVIDAAVLESGDAADVPSDLRELIVEASRGENINNLRRLGPWPAAMLMGVSPPAVSNAYVSLLLQNAPLRLDPKELRSRLGTLVLASEQLERAMVMLPGSMVRRPATLLVGGSRSHVLLHARRFQSLGVSAELTRHLNSLGFESPTPAQRQALPHILQRRDVVIAAETGGGKTLAYLVPLVEQLRRHPVALADVRHPVALILTTSQELVAQVARVLQTLSPDVARYSTALSSNQPQLPGRGTSVLIATPKALLRATKPKDFAFTAHLVVDEADMLLSGGAERDTKQILATIRNQPLVEASLNHRDSDVLLLQQGDAKAGTLPVDRLRRQTDYLRYKFPDAAFAVTKDFQRTLPRLDIHTHDLDTFMAEMPSSKDNTPAEELAQRRMELLDRLLMDDESGGHTLVFANSIDSAELLHDYLTTVKARDCLLYHKEISRDQRERILSQLQQPPATARGLVVVCTDIAARGLDTTHVRHVVQYEFASDVVSYLHRVGRTARAGSTGKVSSIVTRANDLVVSKIREAGADSLRGAFSRKRSLRKKVKKLSKSTP</sequence>
<evidence type="ECO:0000256" key="6">
    <source>
        <dbReference type="PROSITE-ProRule" id="PRU00552"/>
    </source>
</evidence>
<keyword evidence="12" id="KW-1185">Reference proteome</keyword>
<dbReference type="PROSITE" id="PS51194">
    <property type="entry name" value="HELICASE_CTER"/>
    <property type="match status" value="1"/>
</dbReference>
<comment type="similarity">
    <text evidence="7">Belongs to the DEAD box helicase family.</text>
</comment>
<evidence type="ECO:0000256" key="2">
    <source>
        <dbReference type="ARBA" id="ARBA00022801"/>
    </source>
</evidence>
<dbReference type="InterPro" id="IPR027417">
    <property type="entry name" value="P-loop_NTPase"/>
</dbReference>
<evidence type="ECO:0000256" key="7">
    <source>
        <dbReference type="RuleBase" id="RU365068"/>
    </source>
</evidence>
<evidence type="ECO:0000256" key="4">
    <source>
        <dbReference type="ARBA" id="ARBA00022840"/>
    </source>
</evidence>
<keyword evidence="3 7" id="KW-0347">Helicase</keyword>
<gene>
    <name evidence="11" type="ORF">P43SY_010965</name>
</gene>
<keyword evidence="4 7" id="KW-0067">ATP-binding</keyword>
<dbReference type="InterPro" id="IPR014001">
    <property type="entry name" value="Helicase_ATP-bd"/>
</dbReference>
<dbReference type="GO" id="GO:0003724">
    <property type="term" value="F:RNA helicase activity"/>
    <property type="evidence" value="ECO:0007669"/>
    <property type="project" value="UniProtKB-EC"/>
</dbReference>